<evidence type="ECO:0008006" key="3">
    <source>
        <dbReference type="Google" id="ProtNLM"/>
    </source>
</evidence>
<evidence type="ECO:0000313" key="1">
    <source>
        <dbReference type="EMBL" id="PLR23886.1"/>
    </source>
</evidence>
<dbReference type="AlphaFoldDB" id="A0A2N5DD44"/>
<proteinExistence type="predicted"/>
<gene>
    <name evidence="1" type="ORF">SGCZBJ_14995</name>
</gene>
<dbReference type="SUPFAM" id="SSF51327">
    <property type="entry name" value="Head-binding domain of phage P22 tailspike protein"/>
    <property type="match status" value="1"/>
</dbReference>
<dbReference type="InterPro" id="IPR036730">
    <property type="entry name" value="P22_tailspike_N_sf"/>
</dbReference>
<organism evidence="1 2">
    <name type="scientific">Caulobacter zeae</name>
    <dbReference type="NCBI Taxonomy" id="2055137"/>
    <lineage>
        <taxon>Bacteria</taxon>
        <taxon>Pseudomonadati</taxon>
        <taxon>Pseudomonadota</taxon>
        <taxon>Alphaproteobacteria</taxon>
        <taxon>Caulobacterales</taxon>
        <taxon>Caulobacteraceae</taxon>
        <taxon>Caulobacter</taxon>
    </lineage>
</organism>
<accession>A0A2N5DD44</accession>
<sequence>MPVENLYSQFPSLAGMLLDGAKIYVGEPGKDPETNPQAVFWSVEGGAAVTQPLDFLGGYAARAGAPALFYTRAAYSLRLREASGAELLFIANLQKPIPFVTGPAAPVAGSTMQIDWIMEDNSKPVEALGGYWNSNTYAAVAFSKEFTDTLTDKDTPAIGVLSYVAQNYDNPLSDGVAVMGVAEAWAEHATVFGANFIASGQPTAVHARYVGMEVDVQPATGVQPADGSAGVYVNVFNASIPGAVLQSAGLGATFGDGVKLGGIATTGAGLSMQSEAETIGSLVNTTIGQFADCAIRLGNGVQRGLAFSAATGGKANIYTDGDFLIAACPPSGFAIKTVGGASTLVYVSAADGSVDIQAGGALKIAGLKVAGARQTGWTAMSGTAVKGGLNTESVTLPELARIVKALIDERFAAGGVGA</sequence>
<dbReference type="Gene3D" id="6.10.140.940">
    <property type="match status" value="1"/>
</dbReference>
<name>A0A2N5DD44_9CAUL</name>
<evidence type="ECO:0000313" key="2">
    <source>
        <dbReference type="Proteomes" id="UP000234479"/>
    </source>
</evidence>
<dbReference type="EMBL" id="PJRS01000028">
    <property type="protein sequence ID" value="PLR23886.1"/>
    <property type="molecule type" value="Genomic_DNA"/>
</dbReference>
<dbReference type="Proteomes" id="UP000234479">
    <property type="component" value="Unassembled WGS sequence"/>
</dbReference>
<protein>
    <recommendedName>
        <fullName evidence="3">DUF2793 domain-containing protein</fullName>
    </recommendedName>
</protein>
<dbReference type="Gene3D" id="2.170.14.10">
    <property type="entry name" value="Phage P22 tailspike-like, N-terminal domain"/>
    <property type="match status" value="1"/>
</dbReference>
<comment type="caution">
    <text evidence="1">The sequence shown here is derived from an EMBL/GenBank/DDBJ whole genome shotgun (WGS) entry which is preliminary data.</text>
</comment>
<reference evidence="1 2" key="1">
    <citation type="submission" date="2017-12" db="EMBL/GenBank/DDBJ databases">
        <title>The genome sequence of Caulobacter sp. 410.</title>
        <authorList>
            <person name="Gao J."/>
            <person name="Mao X."/>
            <person name="Sun J."/>
        </authorList>
    </citation>
    <scope>NUCLEOTIDE SEQUENCE [LARGE SCALE GENOMIC DNA]</scope>
    <source>
        <strain evidence="1 2">410</strain>
    </source>
</reference>
<keyword evidence="2" id="KW-1185">Reference proteome</keyword>